<gene>
    <name evidence="1" type="ORF">HPB47_011958</name>
</gene>
<organism evidence="1 2">
    <name type="scientific">Ixodes persulcatus</name>
    <name type="common">Taiga tick</name>
    <dbReference type="NCBI Taxonomy" id="34615"/>
    <lineage>
        <taxon>Eukaryota</taxon>
        <taxon>Metazoa</taxon>
        <taxon>Ecdysozoa</taxon>
        <taxon>Arthropoda</taxon>
        <taxon>Chelicerata</taxon>
        <taxon>Arachnida</taxon>
        <taxon>Acari</taxon>
        <taxon>Parasitiformes</taxon>
        <taxon>Ixodida</taxon>
        <taxon>Ixodoidea</taxon>
        <taxon>Ixodidae</taxon>
        <taxon>Ixodinae</taxon>
        <taxon>Ixodes</taxon>
    </lineage>
</organism>
<evidence type="ECO:0000313" key="1">
    <source>
        <dbReference type="EMBL" id="KAG0410894.1"/>
    </source>
</evidence>
<accession>A0AC60NUU4</accession>
<evidence type="ECO:0000313" key="2">
    <source>
        <dbReference type="Proteomes" id="UP000805193"/>
    </source>
</evidence>
<protein>
    <submittedName>
        <fullName evidence="1">Uncharacterized protein</fullName>
    </submittedName>
</protein>
<dbReference type="EMBL" id="JABSTQ010011474">
    <property type="protein sequence ID" value="KAG0410894.1"/>
    <property type="molecule type" value="Genomic_DNA"/>
</dbReference>
<dbReference type="Proteomes" id="UP000805193">
    <property type="component" value="Unassembled WGS sequence"/>
</dbReference>
<keyword evidence="2" id="KW-1185">Reference proteome</keyword>
<comment type="caution">
    <text evidence="1">The sequence shown here is derived from an EMBL/GenBank/DDBJ whole genome shotgun (WGS) entry which is preliminary data.</text>
</comment>
<name>A0AC60NUU4_IXOPE</name>
<reference evidence="1 2" key="1">
    <citation type="journal article" date="2020" name="Cell">
        <title>Large-Scale Comparative Analyses of Tick Genomes Elucidate Their Genetic Diversity and Vector Capacities.</title>
        <authorList>
            <consortium name="Tick Genome and Microbiome Consortium (TIGMIC)"/>
            <person name="Jia N."/>
            <person name="Wang J."/>
            <person name="Shi W."/>
            <person name="Du L."/>
            <person name="Sun Y."/>
            <person name="Zhan W."/>
            <person name="Jiang J.F."/>
            <person name="Wang Q."/>
            <person name="Zhang B."/>
            <person name="Ji P."/>
            <person name="Bell-Sakyi L."/>
            <person name="Cui X.M."/>
            <person name="Yuan T.T."/>
            <person name="Jiang B.G."/>
            <person name="Yang W.F."/>
            <person name="Lam T.T."/>
            <person name="Chang Q.C."/>
            <person name="Ding S.J."/>
            <person name="Wang X.J."/>
            <person name="Zhu J.G."/>
            <person name="Ruan X.D."/>
            <person name="Zhao L."/>
            <person name="Wei J.T."/>
            <person name="Ye R.Z."/>
            <person name="Que T.C."/>
            <person name="Du C.H."/>
            <person name="Zhou Y.H."/>
            <person name="Cheng J.X."/>
            <person name="Dai P.F."/>
            <person name="Guo W.B."/>
            <person name="Han X.H."/>
            <person name="Huang E.J."/>
            <person name="Li L.F."/>
            <person name="Wei W."/>
            <person name="Gao Y.C."/>
            <person name="Liu J.Z."/>
            <person name="Shao H.Z."/>
            <person name="Wang X."/>
            <person name="Wang C.C."/>
            <person name="Yang T.C."/>
            <person name="Huo Q.B."/>
            <person name="Li W."/>
            <person name="Chen H.Y."/>
            <person name="Chen S.E."/>
            <person name="Zhou L.G."/>
            <person name="Ni X.B."/>
            <person name="Tian J.H."/>
            <person name="Sheng Y."/>
            <person name="Liu T."/>
            <person name="Pan Y.S."/>
            <person name="Xia L.Y."/>
            <person name="Li J."/>
            <person name="Zhao F."/>
            <person name="Cao W.C."/>
        </authorList>
    </citation>
    <scope>NUCLEOTIDE SEQUENCE [LARGE SCALE GENOMIC DNA]</scope>
    <source>
        <strain evidence="1">Iper-2018</strain>
    </source>
</reference>
<proteinExistence type="predicted"/>
<sequence length="229" mass="25417">MELQNLRPQEGRVSSPLPSRDKTSGAASAGGPSSEPLAAGYDTYTRPTIPHRQRTPNGSGGKAPPHSVNYRGNAAVLVATRIPHDELDLQRWCTQHQEVVGVALQLPQCKVVVVSIYVRPSIRNSVTIDWSWVENLRKMHPDALVVIGGDFNTRHTYWGSRTDTYHGSNLVSAMKDSHLSLLNDPDLPTRVGQHARQGDTTTDLTWTNRRRALFWELGADTWGSDHLQI</sequence>